<protein>
    <recommendedName>
        <fullName evidence="7">Flavodoxin</fullName>
    </recommendedName>
</protein>
<dbReference type="InterPro" id="IPR001226">
    <property type="entry name" value="Flavodoxin_CS"/>
</dbReference>
<dbReference type="Pfam" id="PF00258">
    <property type="entry name" value="Flavodoxin_1"/>
    <property type="match status" value="1"/>
</dbReference>
<evidence type="ECO:0000256" key="7">
    <source>
        <dbReference type="PIRNR" id="PIRNR038996"/>
    </source>
</evidence>
<dbReference type="GeneID" id="66304490"/>
<organism evidence="9 10">
    <name type="scientific">Candidatus Erwinia haradaeae</name>
    <dbReference type="NCBI Taxonomy" id="1922217"/>
    <lineage>
        <taxon>Bacteria</taxon>
        <taxon>Pseudomonadati</taxon>
        <taxon>Pseudomonadota</taxon>
        <taxon>Gammaproteobacteria</taxon>
        <taxon>Enterobacterales</taxon>
        <taxon>Erwiniaceae</taxon>
        <taxon>Erwinia</taxon>
    </lineage>
</organism>
<dbReference type="AlphaFoldDB" id="A0A451D7Y6"/>
<comment type="cofactor">
    <cofactor evidence="1 7">
        <name>FMN</name>
        <dbReference type="ChEBI" id="CHEBI:58210"/>
    </cofactor>
</comment>
<dbReference type="PROSITE" id="PS50902">
    <property type="entry name" value="FLAVODOXIN_LIKE"/>
    <property type="match status" value="1"/>
</dbReference>
<dbReference type="EMBL" id="LR217713">
    <property type="protein sequence ID" value="VFP81883.1"/>
    <property type="molecule type" value="Genomic_DNA"/>
</dbReference>
<evidence type="ECO:0000256" key="4">
    <source>
        <dbReference type="ARBA" id="ARBA00022630"/>
    </source>
</evidence>
<dbReference type="RefSeq" id="WP_157992518.1">
    <property type="nucleotide sequence ID" value="NZ_LR217713.1"/>
</dbReference>
<dbReference type="NCBIfam" id="NF006737">
    <property type="entry name" value="PRK09267.1-3"/>
    <property type="match status" value="1"/>
</dbReference>
<evidence type="ECO:0000256" key="3">
    <source>
        <dbReference type="ARBA" id="ARBA00022448"/>
    </source>
</evidence>
<dbReference type="InterPro" id="IPR029039">
    <property type="entry name" value="Flavoprotein-like_sf"/>
</dbReference>
<comment type="similarity">
    <text evidence="2 7">Belongs to the flavodoxin family.</text>
</comment>
<accession>A0A451D7Y6</accession>
<dbReference type="InterPro" id="IPR050619">
    <property type="entry name" value="Flavodoxin"/>
</dbReference>
<proteinExistence type="inferred from homology"/>
<dbReference type="GO" id="GO:0010181">
    <property type="term" value="F:FMN binding"/>
    <property type="evidence" value="ECO:0007669"/>
    <property type="project" value="UniProtKB-UniRule"/>
</dbReference>
<dbReference type="SUPFAM" id="SSF52218">
    <property type="entry name" value="Flavoproteins"/>
    <property type="match status" value="1"/>
</dbReference>
<name>A0A451D7Y6_9GAMM</name>
<evidence type="ECO:0000256" key="6">
    <source>
        <dbReference type="ARBA" id="ARBA00022982"/>
    </source>
</evidence>
<dbReference type="InterPro" id="IPR010086">
    <property type="entry name" value="Flavodoxin_lc"/>
</dbReference>
<keyword evidence="3 7" id="KW-0813">Transport</keyword>
<dbReference type="GO" id="GO:0009055">
    <property type="term" value="F:electron transfer activity"/>
    <property type="evidence" value="ECO:0007669"/>
    <property type="project" value="UniProtKB-UniRule"/>
</dbReference>
<dbReference type="PANTHER" id="PTHR42809">
    <property type="entry name" value="FLAVODOXIN 2"/>
    <property type="match status" value="1"/>
</dbReference>
<dbReference type="PANTHER" id="PTHR42809:SF1">
    <property type="entry name" value="FLAVODOXIN 1"/>
    <property type="match status" value="1"/>
</dbReference>
<dbReference type="NCBIfam" id="NF006739">
    <property type="entry name" value="PRK09267.1-5"/>
    <property type="match status" value="1"/>
</dbReference>
<evidence type="ECO:0000256" key="2">
    <source>
        <dbReference type="ARBA" id="ARBA00005267"/>
    </source>
</evidence>
<evidence type="ECO:0000313" key="9">
    <source>
        <dbReference type="EMBL" id="VFP81883.1"/>
    </source>
</evidence>
<keyword evidence="5 7" id="KW-0288">FMN</keyword>
<evidence type="ECO:0000256" key="1">
    <source>
        <dbReference type="ARBA" id="ARBA00001917"/>
    </source>
</evidence>
<keyword evidence="4 7" id="KW-0285">Flavoprotein</keyword>
<reference evidence="9 10" key="1">
    <citation type="submission" date="2019-02" db="EMBL/GenBank/DDBJ databases">
        <authorList>
            <person name="Manzano-Marin A."/>
            <person name="Manzano-Marin A."/>
        </authorList>
    </citation>
    <scope>NUCLEOTIDE SEQUENCE [LARGE SCALE GENOMIC DNA]</scope>
    <source>
        <strain evidence="9 10">ErCicurvipes</strain>
    </source>
</reference>
<dbReference type="NCBIfam" id="TIGR01752">
    <property type="entry name" value="flav_long"/>
    <property type="match status" value="1"/>
</dbReference>
<evidence type="ECO:0000256" key="5">
    <source>
        <dbReference type="ARBA" id="ARBA00022643"/>
    </source>
</evidence>
<evidence type="ECO:0000259" key="8">
    <source>
        <dbReference type="PROSITE" id="PS50902"/>
    </source>
</evidence>
<dbReference type="PIRSF" id="PIRSF038996">
    <property type="entry name" value="FldA"/>
    <property type="match status" value="1"/>
</dbReference>
<keyword evidence="6 7" id="KW-0249">Electron transport</keyword>
<dbReference type="OrthoDB" id="359268at2"/>
<dbReference type="PROSITE" id="PS00201">
    <property type="entry name" value="FLAVODOXIN"/>
    <property type="match status" value="1"/>
</dbReference>
<feature type="domain" description="Flavodoxin-like" evidence="8">
    <location>
        <begin position="4"/>
        <end position="165"/>
    </location>
</feature>
<dbReference type="InterPro" id="IPR008254">
    <property type="entry name" value="Flavodoxin/NO_synth"/>
</dbReference>
<gene>
    <name evidence="9" type="primary">fldA</name>
    <name evidence="9" type="ORF">ERCICURV3402_212</name>
</gene>
<evidence type="ECO:0000313" key="10">
    <source>
        <dbReference type="Proteomes" id="UP000294441"/>
    </source>
</evidence>
<dbReference type="Gene3D" id="3.40.50.360">
    <property type="match status" value="1"/>
</dbReference>
<sequence length="179" mass="20164">MAIIGIFFGSDTGNTENIANMIQKRLGKGVAQVFDIAQSSKEDVENFNILLLGIPTWYYGEPQCDWDDFFPTLSEINFTGKVVGLFGCGDQLDYSEYFCDAMGIIRNIVMSNSAVMIGYWPSHGYVFEASKGMVNNNYFAGLVIDEDRQPELTKDRVDQWVKQISFELNLPEIIAKTII</sequence>
<comment type="function">
    <text evidence="7">Low-potential electron donor to a number of redox enzymes.</text>
</comment>
<dbReference type="Proteomes" id="UP000294441">
    <property type="component" value="Chromosome 1"/>
</dbReference>